<dbReference type="RefSeq" id="WP_188384075.1">
    <property type="nucleotide sequence ID" value="NZ_BMEY01000006.1"/>
</dbReference>
<dbReference type="AlphaFoldDB" id="A0A916W6L3"/>
<keyword evidence="1" id="KW-0175">Coiled coil</keyword>
<dbReference type="Gene3D" id="1.20.1270.180">
    <property type="match status" value="1"/>
</dbReference>
<feature type="region of interest" description="Disordered" evidence="2">
    <location>
        <begin position="26"/>
        <end position="80"/>
    </location>
</feature>
<accession>A0A916W6L3</accession>
<organism evidence="5 6">
    <name type="scientific">Ornithinibacillus halotolerans</name>
    <dbReference type="NCBI Taxonomy" id="1274357"/>
    <lineage>
        <taxon>Bacteria</taxon>
        <taxon>Bacillati</taxon>
        <taxon>Bacillota</taxon>
        <taxon>Bacilli</taxon>
        <taxon>Bacillales</taxon>
        <taxon>Bacillaceae</taxon>
        <taxon>Ornithinibacillus</taxon>
    </lineage>
</organism>
<feature type="coiled-coil region" evidence="1">
    <location>
        <begin position="171"/>
        <end position="205"/>
    </location>
</feature>
<reference evidence="5" key="2">
    <citation type="submission" date="2020-09" db="EMBL/GenBank/DDBJ databases">
        <authorList>
            <person name="Sun Q."/>
            <person name="Zhou Y."/>
        </authorList>
    </citation>
    <scope>NUCLEOTIDE SEQUENCE</scope>
    <source>
        <strain evidence="5">CGMCC 1.12408</strain>
    </source>
</reference>
<reference evidence="5" key="1">
    <citation type="journal article" date="2014" name="Int. J. Syst. Evol. Microbiol.">
        <title>Complete genome sequence of Corynebacterium casei LMG S-19264T (=DSM 44701T), isolated from a smear-ripened cheese.</title>
        <authorList>
            <consortium name="US DOE Joint Genome Institute (JGI-PGF)"/>
            <person name="Walter F."/>
            <person name="Albersmeier A."/>
            <person name="Kalinowski J."/>
            <person name="Ruckert C."/>
        </authorList>
    </citation>
    <scope>NUCLEOTIDE SEQUENCE</scope>
    <source>
        <strain evidence="5">CGMCC 1.12408</strain>
    </source>
</reference>
<dbReference type="EMBL" id="BMEY01000006">
    <property type="protein sequence ID" value="GGA72392.1"/>
    <property type="molecule type" value="Genomic_DNA"/>
</dbReference>
<evidence type="ECO:0000256" key="2">
    <source>
        <dbReference type="SAM" id="MobiDB-lite"/>
    </source>
</evidence>
<dbReference type="Pfam" id="PF07007">
    <property type="entry name" value="LprI"/>
    <property type="match status" value="1"/>
</dbReference>
<comment type="caution">
    <text evidence="5">The sequence shown here is derived from an EMBL/GenBank/DDBJ whole genome shotgun (WGS) entry which is preliminary data.</text>
</comment>
<dbReference type="Proteomes" id="UP000613512">
    <property type="component" value="Unassembled WGS sequence"/>
</dbReference>
<feature type="domain" description="Lysozyme inhibitor LprI-like N-terminal" evidence="4">
    <location>
        <begin position="191"/>
        <end position="281"/>
    </location>
</feature>
<feature type="compositionally biased region" description="Low complexity" evidence="2">
    <location>
        <begin position="42"/>
        <end position="65"/>
    </location>
</feature>
<evidence type="ECO:0000313" key="6">
    <source>
        <dbReference type="Proteomes" id="UP000613512"/>
    </source>
</evidence>
<sequence length="287" mass="32919">MKLNRKFIIALLSLIFVILAACQSSNNEDNNNLNEPKDDVSENNNESTDTTNNEDANSENNGSESLSEEQNNEASKSEEIVETVKIKSGDEAVQFLKQQLEEGKNEDISFGTDGILQSDEYGAYYTIQLVDVPVRVSGKTGNLGYYKVYEDGTYGILQVNTAQSYNLSEHKDEFLQQLNSIKNELDELQENSNATTTREMEEESEHIYSTWDNELNEIYSFLQEHLQKEDMDILREQQRAWIVYKEDTAKEESLKYKGGSMESITYLTTLSELTMNKCYELVHMYMN</sequence>
<keyword evidence="3" id="KW-0732">Signal</keyword>
<dbReference type="PROSITE" id="PS51257">
    <property type="entry name" value="PROKAR_LIPOPROTEIN"/>
    <property type="match status" value="1"/>
</dbReference>
<proteinExistence type="predicted"/>
<evidence type="ECO:0000259" key="4">
    <source>
        <dbReference type="Pfam" id="PF07007"/>
    </source>
</evidence>
<keyword evidence="6" id="KW-1185">Reference proteome</keyword>
<dbReference type="PANTHER" id="PTHR39176:SF1">
    <property type="entry name" value="PERIPLASMIC PROTEIN"/>
    <property type="match status" value="1"/>
</dbReference>
<evidence type="ECO:0000256" key="3">
    <source>
        <dbReference type="SAM" id="SignalP"/>
    </source>
</evidence>
<name>A0A916W6L3_9BACI</name>
<dbReference type="InterPro" id="IPR009739">
    <property type="entry name" value="LprI-like_N"/>
</dbReference>
<evidence type="ECO:0000313" key="5">
    <source>
        <dbReference type="EMBL" id="GGA72392.1"/>
    </source>
</evidence>
<feature type="chain" id="PRO_5038970970" description="Lysozyme inhibitor LprI-like N-terminal domain-containing protein" evidence="3">
    <location>
        <begin position="21"/>
        <end position="287"/>
    </location>
</feature>
<protein>
    <recommendedName>
        <fullName evidence="4">Lysozyme inhibitor LprI-like N-terminal domain-containing protein</fullName>
    </recommendedName>
</protein>
<evidence type="ECO:0000256" key="1">
    <source>
        <dbReference type="SAM" id="Coils"/>
    </source>
</evidence>
<dbReference type="PANTHER" id="PTHR39176">
    <property type="entry name" value="PERIPLASMIC PROTEIN-RELATED"/>
    <property type="match status" value="1"/>
</dbReference>
<feature type="signal peptide" evidence="3">
    <location>
        <begin position="1"/>
        <end position="20"/>
    </location>
</feature>
<gene>
    <name evidence="5" type="ORF">GCM10008025_15230</name>
</gene>